<sequence>MTENHDAADLEAMASNPHTDWDVLHWIAENHPELRPAVAANPGTYQELVDALGSLGDPDVDAAIAARHRGRDISSETAATNPLAGMYDTASGLIPAYPAEEAGQAEPYAVEPYHAEGPERPAPAPVPYAGPAGHHQQDSAEPGQAAPERAEPVPPEPAEYGTLHYGADPGAADPDEPQPALGAAAHQRHASADQQRQQRRPPLGLIAAAILGVVAVGAAVALLITFLGGDDQTPVAEPEASPTEEAAEESPAEETDGSPEGGQEEETQPAEPDPQETLDEARTALSSLPDESACEADEDSDVVADFIAAGTETEDFPGDDGQLLEDTFDQLQSDCSTTHAASVFTAVRGGTAYQDAAPEGAQVVMDSVGTEWADRAVGTRGAEPVGGFTAQGGNVECEFDDGLTCTVFDTTPQLCEDGATYTMSVEDVGLDCDAQLEPNGYDTLAQGDSATDGFLVCTEMSDRLSCYNSVDPFGFEMSNTGNYAY</sequence>
<proteinExistence type="predicted"/>
<dbReference type="RefSeq" id="WP_183358044.1">
    <property type="nucleotide sequence ID" value="NZ_BAABKR010000001.1"/>
</dbReference>
<feature type="compositionally biased region" description="Acidic residues" evidence="1">
    <location>
        <begin position="245"/>
        <end position="278"/>
    </location>
</feature>
<dbReference type="Pfam" id="PF25591">
    <property type="entry name" value="LRV_2"/>
    <property type="match status" value="1"/>
</dbReference>
<feature type="domain" description="Leucine rich repeat variant" evidence="3">
    <location>
        <begin position="9"/>
        <end position="67"/>
    </location>
</feature>
<keyword evidence="5" id="KW-1185">Reference proteome</keyword>
<evidence type="ECO:0000313" key="4">
    <source>
        <dbReference type="EMBL" id="MBB3667635.1"/>
    </source>
</evidence>
<keyword evidence="2" id="KW-0472">Membrane</keyword>
<dbReference type="EMBL" id="JACIBT010000002">
    <property type="protein sequence ID" value="MBB3667635.1"/>
    <property type="molecule type" value="Genomic_DNA"/>
</dbReference>
<feature type="region of interest" description="Disordered" evidence="1">
    <location>
        <begin position="114"/>
        <end position="198"/>
    </location>
</feature>
<protein>
    <recommendedName>
        <fullName evidence="3">Leucine rich repeat variant domain-containing protein</fullName>
    </recommendedName>
</protein>
<gene>
    <name evidence="4" type="ORF">FHX47_001254</name>
</gene>
<evidence type="ECO:0000256" key="2">
    <source>
        <dbReference type="SAM" id="Phobius"/>
    </source>
</evidence>
<keyword evidence="2" id="KW-1133">Transmembrane helix</keyword>
<name>A0A7W5TQ29_9MICC</name>
<accession>A0A7W5TQ29</accession>
<evidence type="ECO:0000313" key="5">
    <source>
        <dbReference type="Proteomes" id="UP000547528"/>
    </source>
</evidence>
<evidence type="ECO:0000259" key="3">
    <source>
        <dbReference type="Pfam" id="PF25591"/>
    </source>
</evidence>
<dbReference type="AlphaFoldDB" id="A0A7W5TQ29"/>
<dbReference type="InterPro" id="IPR057893">
    <property type="entry name" value="LRV_2"/>
</dbReference>
<dbReference type="Proteomes" id="UP000547528">
    <property type="component" value="Unassembled WGS sequence"/>
</dbReference>
<comment type="caution">
    <text evidence="4">The sequence shown here is derived from an EMBL/GenBank/DDBJ whole genome shotgun (WGS) entry which is preliminary data.</text>
</comment>
<evidence type="ECO:0000256" key="1">
    <source>
        <dbReference type="SAM" id="MobiDB-lite"/>
    </source>
</evidence>
<keyword evidence="2" id="KW-0812">Transmembrane</keyword>
<organism evidence="4 5">
    <name type="scientific">Garicola koreensis</name>
    <dbReference type="NCBI Taxonomy" id="1262554"/>
    <lineage>
        <taxon>Bacteria</taxon>
        <taxon>Bacillati</taxon>
        <taxon>Actinomycetota</taxon>
        <taxon>Actinomycetes</taxon>
        <taxon>Micrococcales</taxon>
        <taxon>Micrococcaceae</taxon>
        <taxon>Garicola</taxon>
    </lineage>
</organism>
<feature type="transmembrane region" description="Helical" evidence="2">
    <location>
        <begin position="203"/>
        <end position="227"/>
    </location>
</feature>
<feature type="region of interest" description="Disordered" evidence="1">
    <location>
        <begin position="230"/>
        <end position="280"/>
    </location>
</feature>
<reference evidence="4 5" key="1">
    <citation type="submission" date="2020-08" db="EMBL/GenBank/DDBJ databases">
        <title>Sequencing the genomes of 1000 actinobacteria strains.</title>
        <authorList>
            <person name="Klenk H.-P."/>
        </authorList>
    </citation>
    <scope>NUCLEOTIDE SEQUENCE [LARGE SCALE GENOMIC DNA]</scope>
    <source>
        <strain evidence="4 5">DSM 28238</strain>
    </source>
</reference>